<reference evidence="1 2" key="1">
    <citation type="submission" date="2015-09" db="EMBL/GenBank/DDBJ databases">
        <title>Genome sequencing project for genomic taxonomy and phylogenomics of Bacillus-like bacteria.</title>
        <authorList>
            <person name="Liu B."/>
            <person name="Wang J."/>
            <person name="Zhu Y."/>
            <person name="Liu G."/>
            <person name="Chen Q."/>
            <person name="Chen Z."/>
            <person name="Lan J."/>
            <person name="Che J."/>
            <person name="Ge C."/>
            <person name="Shi H."/>
            <person name="Pan Z."/>
            <person name="Liu X."/>
        </authorList>
    </citation>
    <scope>NUCLEOTIDE SEQUENCE [LARGE SCALE GENOMIC DNA]</scope>
    <source>
        <strain evidence="1 2">FJAT-18043</strain>
    </source>
</reference>
<sequence>MNELTTKELSYIEDEIRAEEITAKTMNWCASLCEDQELRKILEQLAESHQLKIAGLSQYFNRSKMIQ</sequence>
<protein>
    <submittedName>
        <fullName evidence="1">Uncharacterized protein</fullName>
    </submittedName>
</protein>
<keyword evidence="2" id="KW-1185">Reference proteome</keyword>
<name>A0A0Q3VHX2_9BACI</name>
<accession>A0A0Q3VHX2</accession>
<dbReference type="EMBL" id="LJIX01000006">
    <property type="protein sequence ID" value="KQL20034.1"/>
    <property type="molecule type" value="Genomic_DNA"/>
</dbReference>
<dbReference type="STRING" id="1637975.AN957_16650"/>
<dbReference type="PATRIC" id="fig|1637975.4.peg.3246"/>
<dbReference type="AlphaFoldDB" id="A0A0Q3VHX2"/>
<evidence type="ECO:0000313" key="1">
    <source>
        <dbReference type="EMBL" id="KQL20034.1"/>
    </source>
</evidence>
<evidence type="ECO:0000313" key="2">
    <source>
        <dbReference type="Proteomes" id="UP000050996"/>
    </source>
</evidence>
<gene>
    <name evidence="1" type="ORF">AN957_16650</name>
</gene>
<organism evidence="1 2">
    <name type="scientific">Cytobacillus solani</name>
    <dbReference type="NCBI Taxonomy" id="1637975"/>
    <lineage>
        <taxon>Bacteria</taxon>
        <taxon>Bacillati</taxon>
        <taxon>Bacillota</taxon>
        <taxon>Bacilli</taxon>
        <taxon>Bacillales</taxon>
        <taxon>Bacillaceae</taxon>
        <taxon>Cytobacillus</taxon>
    </lineage>
</organism>
<proteinExistence type="predicted"/>
<comment type="caution">
    <text evidence="1">The sequence shown here is derived from an EMBL/GenBank/DDBJ whole genome shotgun (WGS) entry which is preliminary data.</text>
</comment>
<dbReference type="RefSeq" id="WP_053476569.1">
    <property type="nucleotide sequence ID" value="NZ_CP041305.1"/>
</dbReference>
<dbReference type="Proteomes" id="UP000050996">
    <property type="component" value="Unassembled WGS sequence"/>
</dbReference>